<dbReference type="Pfam" id="PF04965">
    <property type="entry name" value="GPW_gp25"/>
    <property type="match status" value="1"/>
</dbReference>
<reference evidence="2 3" key="1">
    <citation type="submission" date="2019-03" db="EMBL/GenBank/DDBJ databases">
        <authorList>
            <person name="Zhang S."/>
        </authorList>
    </citation>
    <scope>NUCLEOTIDE SEQUENCE [LARGE SCALE GENOMIC DNA]</scope>
    <source>
        <strain evidence="2 3">S4J41</strain>
    </source>
</reference>
<dbReference type="AlphaFoldDB" id="A0A4R5EHY9"/>
<comment type="caution">
    <text evidence="2">The sequence shown here is derived from an EMBL/GenBank/DDBJ whole genome shotgun (WGS) entry which is preliminary data.</text>
</comment>
<feature type="domain" description="IraD/Gp25-like" evidence="1">
    <location>
        <begin position="15"/>
        <end position="81"/>
    </location>
</feature>
<dbReference type="Gene3D" id="3.10.450.40">
    <property type="match status" value="1"/>
</dbReference>
<proteinExistence type="predicted"/>
<keyword evidence="3" id="KW-1185">Reference proteome</keyword>
<evidence type="ECO:0000259" key="1">
    <source>
        <dbReference type="Pfam" id="PF04965"/>
    </source>
</evidence>
<name>A0A4R5EHY9_9RHOB</name>
<dbReference type="RefSeq" id="WP_132831405.1">
    <property type="nucleotide sequence ID" value="NZ_SMFP01000022.1"/>
</dbReference>
<sequence>MDLNHDTGGTVEGWSHVVQSVQTILSTRLNTRVFRREFGSEVPALVDAPMNESGVLALYVAVAEALERWEPRFELTDVQVEGAATGVITMTMIGNHRPNAHMGNLATVDDETQTIRVMRDRVDNWSLAE</sequence>
<dbReference type="OrthoDB" id="9802846at2"/>
<protein>
    <recommendedName>
        <fullName evidence="1">IraD/Gp25-like domain-containing protein</fullName>
    </recommendedName>
</protein>
<evidence type="ECO:0000313" key="3">
    <source>
        <dbReference type="Proteomes" id="UP000294662"/>
    </source>
</evidence>
<organism evidence="2 3">
    <name type="scientific">Antarcticimicrobium sediminis</name>
    <dbReference type="NCBI Taxonomy" id="2546227"/>
    <lineage>
        <taxon>Bacteria</taxon>
        <taxon>Pseudomonadati</taxon>
        <taxon>Pseudomonadota</taxon>
        <taxon>Alphaproteobacteria</taxon>
        <taxon>Rhodobacterales</taxon>
        <taxon>Paracoccaceae</taxon>
        <taxon>Antarcticimicrobium</taxon>
    </lineage>
</organism>
<accession>A0A4R5EHY9</accession>
<gene>
    <name evidence="2" type="ORF">E1B25_20260</name>
</gene>
<evidence type="ECO:0000313" key="2">
    <source>
        <dbReference type="EMBL" id="TDE34125.1"/>
    </source>
</evidence>
<dbReference type="SUPFAM" id="SSF160719">
    <property type="entry name" value="gpW/gp25-like"/>
    <property type="match status" value="1"/>
</dbReference>
<dbReference type="EMBL" id="SMFP01000022">
    <property type="protein sequence ID" value="TDE34125.1"/>
    <property type="molecule type" value="Genomic_DNA"/>
</dbReference>
<dbReference type="InterPro" id="IPR007048">
    <property type="entry name" value="IraD/Gp25-like"/>
</dbReference>
<dbReference type="Proteomes" id="UP000294662">
    <property type="component" value="Unassembled WGS sequence"/>
</dbReference>